<dbReference type="SUPFAM" id="SSF53098">
    <property type="entry name" value="Ribonuclease H-like"/>
    <property type="match status" value="1"/>
</dbReference>
<organism evidence="1 2">
    <name type="scientific">Sphagnurus paluster</name>
    <dbReference type="NCBI Taxonomy" id="117069"/>
    <lineage>
        <taxon>Eukaryota</taxon>
        <taxon>Fungi</taxon>
        <taxon>Dikarya</taxon>
        <taxon>Basidiomycota</taxon>
        <taxon>Agaricomycotina</taxon>
        <taxon>Agaricomycetes</taxon>
        <taxon>Agaricomycetidae</taxon>
        <taxon>Agaricales</taxon>
        <taxon>Tricholomatineae</taxon>
        <taxon>Lyophyllaceae</taxon>
        <taxon>Sphagnurus</taxon>
    </lineage>
</organism>
<reference evidence="1" key="1">
    <citation type="submission" date="2021-02" db="EMBL/GenBank/DDBJ databases">
        <authorList>
            <person name="Nieuwenhuis M."/>
            <person name="Van De Peppel L.J.J."/>
        </authorList>
    </citation>
    <scope>NUCLEOTIDE SEQUENCE</scope>
    <source>
        <strain evidence="1">D49</strain>
    </source>
</reference>
<protein>
    <submittedName>
        <fullName evidence="1">Uncharacterized protein</fullName>
    </submittedName>
</protein>
<evidence type="ECO:0000313" key="2">
    <source>
        <dbReference type="Proteomes" id="UP000717328"/>
    </source>
</evidence>
<proteinExistence type="predicted"/>
<dbReference type="EMBL" id="JABCKI010006874">
    <property type="protein sequence ID" value="KAG5633888.1"/>
    <property type="molecule type" value="Genomic_DNA"/>
</dbReference>
<dbReference type="OrthoDB" id="2790258at2759"/>
<evidence type="ECO:0000313" key="1">
    <source>
        <dbReference type="EMBL" id="KAG5633888.1"/>
    </source>
</evidence>
<dbReference type="Proteomes" id="UP000717328">
    <property type="component" value="Unassembled WGS sequence"/>
</dbReference>
<gene>
    <name evidence="1" type="ORF">H0H81_004579</name>
</gene>
<dbReference type="InterPro" id="IPR012337">
    <property type="entry name" value="RNaseH-like_sf"/>
</dbReference>
<reference evidence="1" key="2">
    <citation type="submission" date="2021-10" db="EMBL/GenBank/DDBJ databases">
        <title>Phylogenomics reveals ancestral predisposition of the termite-cultivated fungus Termitomyces towards a domesticated lifestyle.</title>
        <authorList>
            <person name="Auxier B."/>
            <person name="Grum-Grzhimaylo A."/>
            <person name="Cardenas M.E."/>
            <person name="Lodge J.D."/>
            <person name="Laessoe T."/>
            <person name="Pedersen O."/>
            <person name="Smith M.E."/>
            <person name="Kuyper T.W."/>
            <person name="Franco-Molano E.A."/>
            <person name="Baroni T.J."/>
            <person name="Aanen D.K."/>
        </authorList>
    </citation>
    <scope>NUCLEOTIDE SEQUENCE</scope>
    <source>
        <strain evidence="1">D49</strain>
    </source>
</reference>
<sequence length="339" mass="38467">AICRLLEQEKYQDLSYLSLYDSEVKTLDKIRQFLEIPHAFQELVSAEQTPTLTVALPAYEQLLTMFKLFKNNSLNSSITHAIDASIEKLETYLVKTRNTRVYAIALMLNLTIKLKWLEENWSPAEVNKAKNWLCQSMLEYQKATQTNAQSNPTPGWHIMRTSSASNTACAQRASLSQVMSMMHSLSAPNLSEPPANELLSGPVELTEQEHEAAQDLEDERVVDTELQKYFGKALITDEEEIAGLDISKKHTFRLIYQVSLDVLPVQASSVPSNLSPEMMEMLQVLKYTFKAERLDFNDEWVARKDELSVVDITSEEFDHLIATGQLEELSRLIALSSSQ</sequence>
<keyword evidence="2" id="KW-1185">Reference proteome</keyword>
<feature type="non-terminal residue" evidence="1">
    <location>
        <position position="339"/>
    </location>
</feature>
<accession>A0A9P7FPK2</accession>
<dbReference type="AlphaFoldDB" id="A0A9P7FPK2"/>
<comment type="caution">
    <text evidence="1">The sequence shown here is derived from an EMBL/GenBank/DDBJ whole genome shotgun (WGS) entry which is preliminary data.</text>
</comment>
<name>A0A9P7FPK2_9AGAR</name>